<dbReference type="SMART" id="SM00327">
    <property type="entry name" value="VWA"/>
    <property type="match status" value="4"/>
</dbReference>
<sequence length="1017" mass="111864">MSGNRRGACPGTQRHHSTQPVWSSRIGITCRKLKVPQINVFRDWCRKLNIPLVLSQLRGTINNCLGPDWDWNLGPLKWQLSAISELHFSKVIAGIISQQEVKMAGISFVLLAQTIVCLVGISAAQNDTGKTISSESSKLDLVFLIHTSKGVKKSMWAEYKVFMKKVISGANIDSGDVRVGVAIYRKKGVRIFPLNQYLKRADLINAIDGLKLRRGHHANLASGLKAVRKKLFTHNAGDRVDAPNAVVIITDRLSTTDTGKIIPSYQMLNYSGARIYYVGIGVDGGGEIASVATRGRNVFSPVQIQHLSKVKEAIAREEPALSTKVQGHGKAQKYSGSSTSHDSSNLDLVFLIHTSKGVKRSMWAEYKVFMKKVISGANIDSGDVRVGVATYRKRGVQIFPLNAHLKRADLINAIGGLRLRRGWHANLASGLNAVRKMLFTPDAGDRNDAPNAVVIITDTLSTTQTDKIIRSYRMLTNSGARIYYVAIGVQKGGVIASIATPGRDVFFPAQAEDFPRVVDAIVKDEPALRRKKKEFVASVKANTTAEDSSPPAYNGSLIVRRKKKDLLASVKANTTAEDSSPPAYNGSLKDKNVMKELGYQSDNKSLQELNKVDLVFLVHTSPKLSGEKYEYFKNFMLHVISAADIDSGSVKVGVVIYGSRGFVDFRLNEHRTRDSVVDAIENVPQWWSSSSSIAAGIDTARVRVFTSDDGGREGIPNLLIVLTDSVSTQDVEYIGASAEFLKETGTRIYAVGIGLGTEEELAMVASSNQDMSNLRSVEELSTKKEVLLRKIIALKNRADKFSKPKSHVKDFQQPQRSPGYWKATQKLDLVFLIHTSTKLRLIFYEYYKKFIFDILNGANIDSGEVRVSVVIYRGTGVVVFPFNRYLTQAALTYEIQRLPLMRGSTSNIAAGMDATREKLFTTSAGDRQDVPNLVIVLTDAPATEDVDKIEAASQRLQETGAKIFAVGISVDPEELKAMASDNDDVYTADDVTDLDGAPGVIFKVTGALQQRNHVYRR</sequence>
<evidence type="ECO:0000313" key="3">
    <source>
        <dbReference type="EMBL" id="GFO45909.1"/>
    </source>
</evidence>
<feature type="domain" description="VWFA" evidence="2">
    <location>
        <begin position="347"/>
        <end position="521"/>
    </location>
</feature>
<evidence type="ECO:0000256" key="1">
    <source>
        <dbReference type="SAM" id="MobiDB-lite"/>
    </source>
</evidence>
<proteinExistence type="predicted"/>
<dbReference type="PROSITE" id="PS50234">
    <property type="entry name" value="VWFA"/>
    <property type="match status" value="4"/>
</dbReference>
<dbReference type="Pfam" id="PF00092">
    <property type="entry name" value="VWA"/>
    <property type="match status" value="4"/>
</dbReference>
<accession>A0AAV4DNY3</accession>
<dbReference type="Gene3D" id="3.40.50.410">
    <property type="entry name" value="von Willebrand factor, type A domain"/>
    <property type="match status" value="4"/>
</dbReference>
<feature type="domain" description="VWFA" evidence="2">
    <location>
        <begin position="613"/>
        <end position="791"/>
    </location>
</feature>
<dbReference type="PANTHER" id="PTHR24020:SF84">
    <property type="entry name" value="VWFA DOMAIN-CONTAINING PROTEIN"/>
    <property type="match status" value="1"/>
</dbReference>
<comment type="caution">
    <text evidence="3">The sequence shown here is derived from an EMBL/GenBank/DDBJ whole genome shotgun (WGS) entry which is preliminary data.</text>
</comment>
<name>A0AAV4DNY3_9GAST</name>
<dbReference type="AlphaFoldDB" id="A0AAV4DNY3"/>
<evidence type="ECO:0000313" key="4">
    <source>
        <dbReference type="Proteomes" id="UP000735302"/>
    </source>
</evidence>
<organism evidence="3 4">
    <name type="scientific">Plakobranchus ocellatus</name>
    <dbReference type="NCBI Taxonomy" id="259542"/>
    <lineage>
        <taxon>Eukaryota</taxon>
        <taxon>Metazoa</taxon>
        <taxon>Spiralia</taxon>
        <taxon>Lophotrochozoa</taxon>
        <taxon>Mollusca</taxon>
        <taxon>Gastropoda</taxon>
        <taxon>Heterobranchia</taxon>
        <taxon>Euthyneura</taxon>
        <taxon>Panpulmonata</taxon>
        <taxon>Sacoglossa</taxon>
        <taxon>Placobranchoidea</taxon>
        <taxon>Plakobranchidae</taxon>
        <taxon>Plakobranchus</taxon>
    </lineage>
</organism>
<keyword evidence="4" id="KW-1185">Reference proteome</keyword>
<feature type="domain" description="VWFA" evidence="2">
    <location>
        <begin position="140"/>
        <end position="314"/>
    </location>
</feature>
<protein>
    <submittedName>
        <fullName evidence="3">Collagen alpha-3(Vi) chain</fullName>
    </submittedName>
</protein>
<dbReference type="InterPro" id="IPR002035">
    <property type="entry name" value="VWF_A"/>
</dbReference>
<evidence type="ECO:0000259" key="2">
    <source>
        <dbReference type="PROSITE" id="PS50234"/>
    </source>
</evidence>
<dbReference type="GO" id="GO:0005581">
    <property type="term" value="C:collagen trimer"/>
    <property type="evidence" value="ECO:0007669"/>
    <property type="project" value="UniProtKB-KW"/>
</dbReference>
<feature type="region of interest" description="Disordered" evidence="1">
    <location>
        <begin position="321"/>
        <end position="340"/>
    </location>
</feature>
<feature type="domain" description="VWFA" evidence="2">
    <location>
        <begin position="828"/>
        <end position="1004"/>
    </location>
</feature>
<keyword evidence="3" id="KW-0176">Collagen</keyword>
<dbReference type="InterPro" id="IPR050525">
    <property type="entry name" value="ECM_Assembly_Org"/>
</dbReference>
<dbReference type="PANTHER" id="PTHR24020">
    <property type="entry name" value="COLLAGEN ALPHA"/>
    <property type="match status" value="1"/>
</dbReference>
<dbReference type="Proteomes" id="UP000735302">
    <property type="component" value="Unassembled WGS sequence"/>
</dbReference>
<dbReference type="EMBL" id="BLXT01008089">
    <property type="protein sequence ID" value="GFO45909.1"/>
    <property type="molecule type" value="Genomic_DNA"/>
</dbReference>
<dbReference type="CDD" id="cd01450">
    <property type="entry name" value="vWFA_subfamily_ECM"/>
    <property type="match status" value="4"/>
</dbReference>
<feature type="region of interest" description="Disordered" evidence="1">
    <location>
        <begin position="1"/>
        <end position="20"/>
    </location>
</feature>
<reference evidence="3 4" key="1">
    <citation type="journal article" date="2021" name="Elife">
        <title>Chloroplast acquisition without the gene transfer in kleptoplastic sea slugs, Plakobranchus ocellatus.</title>
        <authorList>
            <person name="Maeda T."/>
            <person name="Takahashi S."/>
            <person name="Yoshida T."/>
            <person name="Shimamura S."/>
            <person name="Takaki Y."/>
            <person name="Nagai Y."/>
            <person name="Toyoda A."/>
            <person name="Suzuki Y."/>
            <person name="Arimoto A."/>
            <person name="Ishii H."/>
            <person name="Satoh N."/>
            <person name="Nishiyama T."/>
            <person name="Hasebe M."/>
            <person name="Maruyama T."/>
            <person name="Minagawa J."/>
            <person name="Obokata J."/>
            <person name="Shigenobu S."/>
        </authorList>
    </citation>
    <scope>NUCLEOTIDE SEQUENCE [LARGE SCALE GENOMIC DNA]</scope>
</reference>
<dbReference type="InterPro" id="IPR036465">
    <property type="entry name" value="vWFA_dom_sf"/>
</dbReference>
<dbReference type="SUPFAM" id="SSF53300">
    <property type="entry name" value="vWA-like"/>
    <property type="match status" value="4"/>
</dbReference>
<gene>
    <name evidence="3" type="ORF">PoB_007241400</name>
</gene>